<accession>A0A2H1WG57</accession>
<sequence>MHFLAPPATDALSSFGFSHESTVEAGGYVVGCKLNYFSLKCRIINQKSSDSSKRSQKSPLRQRPSKILRVDDPNFEHEVLLESDQSETEENIEDCLVYEDTLIQNHDSDEGEDERNPSSEGNPSPAETPGSEPDDDSSE</sequence>
<name>A0A2H1WG57_SPOFR</name>
<feature type="compositionally biased region" description="Acidic residues" evidence="1">
    <location>
        <begin position="84"/>
        <end position="97"/>
    </location>
</feature>
<protein>
    <submittedName>
        <fullName evidence="2">SFRICE_025251</fullName>
    </submittedName>
</protein>
<reference evidence="2" key="1">
    <citation type="submission" date="2016-07" db="EMBL/GenBank/DDBJ databases">
        <authorList>
            <person name="Bretaudeau A."/>
        </authorList>
    </citation>
    <scope>NUCLEOTIDE SEQUENCE</scope>
    <source>
        <strain evidence="2">Rice</strain>
        <tissue evidence="2">Whole body</tissue>
    </source>
</reference>
<feature type="compositionally biased region" description="Basic and acidic residues" evidence="1">
    <location>
        <begin position="68"/>
        <end position="80"/>
    </location>
</feature>
<gene>
    <name evidence="2" type="ORF">SFRICE_025251</name>
</gene>
<organism evidence="2">
    <name type="scientific">Spodoptera frugiperda</name>
    <name type="common">Fall armyworm</name>
    <dbReference type="NCBI Taxonomy" id="7108"/>
    <lineage>
        <taxon>Eukaryota</taxon>
        <taxon>Metazoa</taxon>
        <taxon>Ecdysozoa</taxon>
        <taxon>Arthropoda</taxon>
        <taxon>Hexapoda</taxon>
        <taxon>Insecta</taxon>
        <taxon>Pterygota</taxon>
        <taxon>Neoptera</taxon>
        <taxon>Endopterygota</taxon>
        <taxon>Lepidoptera</taxon>
        <taxon>Glossata</taxon>
        <taxon>Ditrysia</taxon>
        <taxon>Noctuoidea</taxon>
        <taxon>Noctuidae</taxon>
        <taxon>Amphipyrinae</taxon>
        <taxon>Spodoptera</taxon>
    </lineage>
</organism>
<dbReference type="EMBL" id="ODYU01008447">
    <property type="protein sequence ID" value="SOQ52070.1"/>
    <property type="molecule type" value="Genomic_DNA"/>
</dbReference>
<proteinExistence type="predicted"/>
<dbReference type="AlphaFoldDB" id="A0A2H1WG57"/>
<evidence type="ECO:0000256" key="1">
    <source>
        <dbReference type="SAM" id="MobiDB-lite"/>
    </source>
</evidence>
<feature type="region of interest" description="Disordered" evidence="1">
    <location>
        <begin position="47"/>
        <end position="139"/>
    </location>
</feature>
<evidence type="ECO:0000313" key="2">
    <source>
        <dbReference type="EMBL" id="SOQ52070.1"/>
    </source>
</evidence>